<feature type="region of interest" description="Disordered" evidence="13">
    <location>
        <begin position="440"/>
        <end position="506"/>
    </location>
</feature>
<dbReference type="GO" id="GO:0020037">
    <property type="term" value="F:heme binding"/>
    <property type="evidence" value="ECO:0007669"/>
    <property type="project" value="TreeGrafter"/>
</dbReference>
<proteinExistence type="inferred from homology"/>
<dbReference type="EC" id="1.10.3.-" evidence="14"/>
<keyword evidence="15" id="KW-1185">Reference proteome</keyword>
<keyword evidence="14" id="KW-0560">Oxidoreductase</keyword>
<dbReference type="GO" id="GO:0070069">
    <property type="term" value="C:cytochrome complex"/>
    <property type="evidence" value="ECO:0007669"/>
    <property type="project" value="UniProtKB-UniRule"/>
</dbReference>
<accession>A0A7W9M1K2</accession>
<evidence type="ECO:0000313" key="15">
    <source>
        <dbReference type="Proteomes" id="UP000552097"/>
    </source>
</evidence>
<dbReference type="GO" id="GO:0016682">
    <property type="term" value="F:oxidoreductase activity, acting on diphenols and related substances as donors, oxygen as acceptor"/>
    <property type="evidence" value="ECO:0007669"/>
    <property type="project" value="TreeGrafter"/>
</dbReference>
<feature type="transmembrane region" description="Helical" evidence="12">
    <location>
        <begin position="226"/>
        <end position="245"/>
    </location>
</feature>
<keyword evidence="10 12" id="KW-0408">Iron</keyword>
<dbReference type="PANTHER" id="PTHR30365">
    <property type="entry name" value="CYTOCHROME D UBIQUINOL OXIDASE"/>
    <property type="match status" value="1"/>
</dbReference>
<gene>
    <name evidence="14" type="ORF">F4560_003690</name>
</gene>
<evidence type="ECO:0000313" key="14">
    <source>
        <dbReference type="EMBL" id="MBB5803922.1"/>
    </source>
</evidence>
<dbReference type="PANTHER" id="PTHR30365:SF14">
    <property type="entry name" value="CYTOCHROME BD MENAQUINOL OXIDASE SUBUNIT I-RELATED"/>
    <property type="match status" value="1"/>
</dbReference>
<feature type="transmembrane region" description="Helical" evidence="12">
    <location>
        <begin position="410"/>
        <end position="432"/>
    </location>
</feature>
<keyword evidence="8 12" id="KW-0249">Electron transport</keyword>
<feature type="transmembrane region" description="Helical" evidence="12">
    <location>
        <begin position="137"/>
        <end position="160"/>
    </location>
</feature>
<dbReference type="EMBL" id="JACHMO010000001">
    <property type="protein sequence ID" value="MBB5803922.1"/>
    <property type="molecule type" value="Genomic_DNA"/>
</dbReference>
<dbReference type="InterPro" id="IPR002585">
    <property type="entry name" value="Cyt-d_ubiquinol_oxidase_su_1"/>
</dbReference>
<feature type="transmembrane region" description="Helical" evidence="12">
    <location>
        <begin position="26"/>
        <end position="49"/>
    </location>
</feature>
<feature type="transmembrane region" description="Helical" evidence="12">
    <location>
        <begin position="195"/>
        <end position="214"/>
    </location>
</feature>
<dbReference type="AlphaFoldDB" id="A0A7W9M1K2"/>
<dbReference type="PIRSF" id="PIRSF006446">
    <property type="entry name" value="Cyt_quinol_oxidase_1"/>
    <property type="match status" value="1"/>
</dbReference>
<evidence type="ECO:0000256" key="9">
    <source>
        <dbReference type="ARBA" id="ARBA00022989"/>
    </source>
</evidence>
<keyword evidence="6 12" id="KW-0812">Transmembrane</keyword>
<feature type="transmembrane region" description="Helical" evidence="12">
    <location>
        <begin position="328"/>
        <end position="350"/>
    </location>
</feature>
<dbReference type="GO" id="GO:0019646">
    <property type="term" value="P:aerobic electron transport chain"/>
    <property type="evidence" value="ECO:0007669"/>
    <property type="project" value="InterPro"/>
</dbReference>
<organism evidence="14 15">
    <name type="scientific">Saccharothrix ecbatanensis</name>
    <dbReference type="NCBI Taxonomy" id="1105145"/>
    <lineage>
        <taxon>Bacteria</taxon>
        <taxon>Bacillati</taxon>
        <taxon>Actinomycetota</taxon>
        <taxon>Actinomycetes</taxon>
        <taxon>Pseudonocardiales</taxon>
        <taxon>Pseudonocardiaceae</taxon>
        <taxon>Saccharothrix</taxon>
    </lineage>
</organism>
<evidence type="ECO:0000256" key="4">
    <source>
        <dbReference type="ARBA" id="ARBA00022475"/>
    </source>
</evidence>
<dbReference type="GO" id="GO:0046872">
    <property type="term" value="F:metal ion binding"/>
    <property type="evidence" value="ECO:0007669"/>
    <property type="project" value="UniProtKB-UniRule"/>
</dbReference>
<name>A0A7W9M1K2_9PSEU</name>
<dbReference type="Pfam" id="PF01654">
    <property type="entry name" value="Cyt_bd_oxida_I"/>
    <property type="match status" value="1"/>
</dbReference>
<dbReference type="GO" id="GO:0005886">
    <property type="term" value="C:plasma membrane"/>
    <property type="evidence" value="ECO:0007669"/>
    <property type="project" value="UniProtKB-SubCell"/>
</dbReference>
<evidence type="ECO:0000256" key="8">
    <source>
        <dbReference type="ARBA" id="ARBA00022982"/>
    </source>
</evidence>
<evidence type="ECO:0000256" key="6">
    <source>
        <dbReference type="ARBA" id="ARBA00022692"/>
    </source>
</evidence>
<evidence type="ECO:0000256" key="13">
    <source>
        <dbReference type="SAM" id="MobiDB-lite"/>
    </source>
</evidence>
<keyword evidence="4 12" id="KW-1003">Cell membrane</keyword>
<comment type="caution">
    <text evidence="14">The sequence shown here is derived from an EMBL/GenBank/DDBJ whole genome shotgun (WGS) entry which is preliminary data.</text>
</comment>
<evidence type="ECO:0000256" key="12">
    <source>
        <dbReference type="PIRNR" id="PIRNR006446"/>
    </source>
</evidence>
<keyword evidence="7 12" id="KW-0479">Metal-binding</keyword>
<evidence type="ECO:0000256" key="11">
    <source>
        <dbReference type="ARBA" id="ARBA00023136"/>
    </source>
</evidence>
<dbReference type="GO" id="GO:0009055">
    <property type="term" value="F:electron transfer activity"/>
    <property type="evidence" value="ECO:0007669"/>
    <property type="project" value="UniProtKB-UniRule"/>
</dbReference>
<feature type="compositionally biased region" description="Basic and acidic residues" evidence="13">
    <location>
        <begin position="458"/>
        <end position="479"/>
    </location>
</feature>
<protein>
    <submittedName>
        <fullName evidence="14">Cytochrome d ubiquinol oxidase subunit I</fullName>
        <ecNumber evidence="14">1.10.3.-</ecNumber>
    </submittedName>
</protein>
<evidence type="ECO:0000256" key="3">
    <source>
        <dbReference type="ARBA" id="ARBA00022448"/>
    </source>
</evidence>
<evidence type="ECO:0000256" key="7">
    <source>
        <dbReference type="ARBA" id="ARBA00022723"/>
    </source>
</evidence>
<keyword evidence="5 12" id="KW-0349">Heme</keyword>
<reference evidence="14 15" key="1">
    <citation type="submission" date="2020-08" db="EMBL/GenBank/DDBJ databases">
        <title>Sequencing the genomes of 1000 actinobacteria strains.</title>
        <authorList>
            <person name="Klenk H.-P."/>
        </authorList>
    </citation>
    <scope>NUCLEOTIDE SEQUENCE [LARGE SCALE GENOMIC DNA]</scope>
    <source>
        <strain evidence="14 15">DSM 45486</strain>
    </source>
</reference>
<dbReference type="RefSeq" id="WP_312869350.1">
    <property type="nucleotide sequence ID" value="NZ_JACHMO010000001.1"/>
</dbReference>
<sequence>MAALEFVAAGAVDNLFPARTQMALSLGWHIVFACFGVAFPAIVVFAEWLGHRRGDPVLTGLAHTWAKAMGVLFAAGAVSGTLLSFELGILWPGLMDRFGEVFGFPFVLEGFAFFVEAIFVGVYLFGWNRLSPRAHMLSALPMVVAGVAGAFFVVSANAWMNNPTGFRLDARGDVVDARPWAAMFGPSTWAQFTHMWLAAFMVTGYLVASVYAVGMLRGRRDRYHRLGLLIPLTVAAVMTPVQIGVGDWIANTVADNQPAKLAAMEAQYETTSGAGLSVGGIYRDDELRYALEIPYALSLLIHHDVDGVVPGLEEVPVDERPPVNVVHLSYNVMVGIGTALLLLAGWFGLVWWRRRRLPLTVWFLRAVAASGVAAVVAMEAGWVTTEVGRQPWIVYRILRTADAVSPAPGLGYGLIAVIAVYTVLTTFTVIVLRRLAHGHGTIAPQEPTPPERTQTGEARPDRTLPDDAPPDRASPDRTPPKGAQSDEVQADRRPPDDAPSEGGEGS</sequence>
<feature type="transmembrane region" description="Helical" evidence="12">
    <location>
        <begin position="70"/>
        <end position="91"/>
    </location>
</feature>
<evidence type="ECO:0000256" key="5">
    <source>
        <dbReference type="ARBA" id="ARBA00022617"/>
    </source>
</evidence>
<comment type="subcellular location">
    <subcellularLocation>
        <location evidence="1">Cell membrane</location>
        <topology evidence="1">Multi-pass membrane protein</topology>
    </subcellularLocation>
</comment>
<evidence type="ECO:0000256" key="1">
    <source>
        <dbReference type="ARBA" id="ARBA00004651"/>
    </source>
</evidence>
<keyword evidence="3 12" id="KW-0813">Transport</keyword>
<keyword evidence="11 12" id="KW-0472">Membrane</keyword>
<evidence type="ECO:0000256" key="10">
    <source>
        <dbReference type="ARBA" id="ARBA00023004"/>
    </source>
</evidence>
<dbReference type="Proteomes" id="UP000552097">
    <property type="component" value="Unassembled WGS sequence"/>
</dbReference>
<feature type="transmembrane region" description="Helical" evidence="12">
    <location>
        <begin position="362"/>
        <end position="383"/>
    </location>
</feature>
<comment type="similarity">
    <text evidence="2 12">Belongs to the cytochrome ubiquinol oxidase subunit 1 family.</text>
</comment>
<keyword evidence="9 12" id="KW-1133">Transmembrane helix</keyword>
<evidence type="ECO:0000256" key="2">
    <source>
        <dbReference type="ARBA" id="ARBA00009819"/>
    </source>
</evidence>
<feature type="transmembrane region" description="Helical" evidence="12">
    <location>
        <begin position="103"/>
        <end position="125"/>
    </location>
</feature>